<dbReference type="Pfam" id="PF15630">
    <property type="entry name" value="CENP-S"/>
    <property type="match status" value="1"/>
</dbReference>
<evidence type="ECO:0000256" key="2">
    <source>
        <dbReference type="ARBA" id="ARBA00022763"/>
    </source>
</evidence>
<dbReference type="PANTHER" id="PTHR22980:SF0">
    <property type="entry name" value="CENTROMERE PROTEIN S"/>
    <property type="match status" value="1"/>
</dbReference>
<evidence type="ECO:0000313" key="7">
    <source>
        <dbReference type="Proteomes" id="UP000324767"/>
    </source>
</evidence>
<dbReference type="GO" id="GO:0071821">
    <property type="term" value="C:FANCM-MHF complex"/>
    <property type="evidence" value="ECO:0007669"/>
    <property type="project" value="InterPro"/>
</dbReference>
<dbReference type="Proteomes" id="UP000324767">
    <property type="component" value="Unassembled WGS sequence"/>
</dbReference>
<keyword evidence="4" id="KW-0234">DNA repair</keyword>
<evidence type="ECO:0000313" key="6">
    <source>
        <dbReference type="EMBL" id="KAA6406739.1"/>
    </source>
</evidence>
<feature type="region of interest" description="Disordered" evidence="5">
    <location>
        <begin position="1"/>
        <end position="37"/>
    </location>
</feature>
<dbReference type="SUPFAM" id="SSF47113">
    <property type="entry name" value="Histone-fold"/>
    <property type="match status" value="1"/>
</dbReference>
<sequence>MAESEEQALEEVPLPSPPSPPVNPPPLPPPSPPLTLQTTTTSQLILPPPQQRLKSALWFSIGKTVDEETLNLGVNATPQFIGALTELVWAQIESVSVDLEAFAQHAGRQTISVDDVMLLSRRNEGLESVLRAFVDGERGGKAKKAGGRRVSER</sequence>
<evidence type="ECO:0000256" key="5">
    <source>
        <dbReference type="SAM" id="MobiDB-lite"/>
    </source>
</evidence>
<dbReference type="InterPro" id="IPR029003">
    <property type="entry name" value="CENP-S/Mhf1"/>
</dbReference>
<name>A0A5M8PBQ8_9LECA</name>
<protein>
    <submittedName>
        <fullName evidence="6">Apoptosis-inducing TAF9-like domain 1 family</fullName>
    </submittedName>
</protein>
<dbReference type="GO" id="GO:0046982">
    <property type="term" value="F:protein heterodimerization activity"/>
    <property type="evidence" value="ECO:0007669"/>
    <property type="project" value="InterPro"/>
</dbReference>
<dbReference type="GO" id="GO:0000712">
    <property type="term" value="P:resolution of meiotic recombination intermediates"/>
    <property type="evidence" value="ECO:0007669"/>
    <property type="project" value="TreeGrafter"/>
</dbReference>
<dbReference type="Gene3D" id="1.10.20.10">
    <property type="entry name" value="Histone, subunit A"/>
    <property type="match status" value="1"/>
</dbReference>
<dbReference type="EMBL" id="VXIT01000023">
    <property type="protein sequence ID" value="KAA6406739.1"/>
    <property type="molecule type" value="Genomic_DNA"/>
</dbReference>
<evidence type="ECO:0000256" key="1">
    <source>
        <dbReference type="ARBA" id="ARBA00006612"/>
    </source>
</evidence>
<accession>A0A5M8PBQ8</accession>
<comment type="similarity">
    <text evidence="1">Belongs to the TAF9 family. CENP-S/MHF1 subfamily.</text>
</comment>
<evidence type="ECO:0000256" key="4">
    <source>
        <dbReference type="ARBA" id="ARBA00023204"/>
    </source>
</evidence>
<dbReference type="GO" id="GO:0003677">
    <property type="term" value="F:DNA binding"/>
    <property type="evidence" value="ECO:0007669"/>
    <property type="project" value="UniProtKB-KW"/>
</dbReference>
<dbReference type="GO" id="GO:0006281">
    <property type="term" value="P:DNA repair"/>
    <property type="evidence" value="ECO:0007669"/>
    <property type="project" value="UniProtKB-KW"/>
</dbReference>
<dbReference type="GO" id="GO:0031297">
    <property type="term" value="P:replication fork processing"/>
    <property type="evidence" value="ECO:0007669"/>
    <property type="project" value="TreeGrafter"/>
</dbReference>
<comment type="caution">
    <text evidence="6">The sequence shown here is derived from an EMBL/GenBank/DDBJ whole genome shotgun (WGS) entry which is preliminary data.</text>
</comment>
<dbReference type="PANTHER" id="PTHR22980">
    <property type="entry name" value="CORTISTATIN"/>
    <property type="match status" value="1"/>
</dbReference>
<feature type="compositionally biased region" description="Pro residues" evidence="5">
    <location>
        <begin position="14"/>
        <end position="33"/>
    </location>
</feature>
<keyword evidence="2" id="KW-0227">DNA damage</keyword>
<reference evidence="6 7" key="1">
    <citation type="submission" date="2019-09" db="EMBL/GenBank/DDBJ databases">
        <title>The hologenome of the rock-dwelling lichen Lasallia pustulata.</title>
        <authorList>
            <person name="Greshake Tzovaras B."/>
            <person name="Segers F."/>
            <person name="Bicker A."/>
            <person name="Dal Grande F."/>
            <person name="Otte J."/>
            <person name="Hankeln T."/>
            <person name="Schmitt I."/>
            <person name="Ebersberger I."/>
        </authorList>
    </citation>
    <scope>NUCLEOTIDE SEQUENCE [LARGE SCALE GENOMIC DNA]</scope>
    <source>
        <strain evidence="6">A1-1</strain>
    </source>
</reference>
<dbReference type="CDD" id="cd22919">
    <property type="entry name" value="HFD_CENP-S"/>
    <property type="match status" value="1"/>
</dbReference>
<proteinExistence type="inferred from homology"/>
<organism evidence="6 7">
    <name type="scientific">Lasallia pustulata</name>
    <dbReference type="NCBI Taxonomy" id="136370"/>
    <lineage>
        <taxon>Eukaryota</taxon>
        <taxon>Fungi</taxon>
        <taxon>Dikarya</taxon>
        <taxon>Ascomycota</taxon>
        <taxon>Pezizomycotina</taxon>
        <taxon>Lecanoromycetes</taxon>
        <taxon>OSLEUM clade</taxon>
        <taxon>Umbilicariomycetidae</taxon>
        <taxon>Umbilicariales</taxon>
        <taxon>Umbilicariaceae</taxon>
        <taxon>Lasallia</taxon>
    </lineage>
</organism>
<evidence type="ECO:0000256" key="3">
    <source>
        <dbReference type="ARBA" id="ARBA00023125"/>
    </source>
</evidence>
<dbReference type="InterPro" id="IPR009072">
    <property type="entry name" value="Histone-fold"/>
</dbReference>
<keyword evidence="3" id="KW-0238">DNA-binding</keyword>
<gene>
    <name evidence="6" type="ORF">FRX48_09462</name>
</gene>
<dbReference type="OrthoDB" id="1872155at2759"/>
<dbReference type="AlphaFoldDB" id="A0A5M8PBQ8"/>
<dbReference type="GO" id="GO:0003682">
    <property type="term" value="F:chromatin binding"/>
    <property type="evidence" value="ECO:0007669"/>
    <property type="project" value="TreeGrafter"/>
</dbReference>